<feature type="region of interest" description="Disordered" evidence="1">
    <location>
        <begin position="103"/>
        <end position="130"/>
    </location>
</feature>
<evidence type="ECO:0000256" key="1">
    <source>
        <dbReference type="SAM" id="MobiDB-lite"/>
    </source>
</evidence>
<name>A0ABR4Q0R7_9CEST</name>
<evidence type="ECO:0000313" key="2">
    <source>
        <dbReference type="EMBL" id="KAL5102998.1"/>
    </source>
</evidence>
<keyword evidence="3" id="KW-1185">Reference proteome</keyword>
<accession>A0ABR4Q0R7</accession>
<reference evidence="2 3" key="1">
    <citation type="journal article" date="2022" name="Front. Cell. Infect. Microbiol.">
        <title>The Genomes of Two Strains of Taenia crassiceps the Animal Model for the Study of Human Cysticercosis.</title>
        <authorList>
            <person name="Bobes R.J."/>
            <person name="Estrada K."/>
            <person name="Rios-Valencia D.G."/>
            <person name="Calderon-Gallegos A."/>
            <person name="de la Torre P."/>
            <person name="Carrero J.C."/>
            <person name="Sanchez-Flores A."/>
            <person name="Laclette J.P."/>
        </authorList>
    </citation>
    <scope>NUCLEOTIDE SEQUENCE [LARGE SCALE GENOMIC DNA]</scope>
    <source>
        <strain evidence="2">WFUcys</strain>
    </source>
</reference>
<sequence length="130" mass="14449">MDGFGQAYQLYQGWLGRMMAPPSQLGRFSHYRRESRTSSGLTPETNPEVGPHHASPELINSDSIVVAFVDAEFREPVIEPTGRAYPVVSMTSTYRRGIMPSTMTRKRTRQEAADVHTTAQRPAAGAVRIN</sequence>
<feature type="region of interest" description="Disordered" evidence="1">
    <location>
        <begin position="29"/>
        <end position="57"/>
    </location>
</feature>
<protein>
    <submittedName>
        <fullName evidence="2">Uncharacterized protein</fullName>
    </submittedName>
</protein>
<evidence type="ECO:0000313" key="3">
    <source>
        <dbReference type="Proteomes" id="UP001651158"/>
    </source>
</evidence>
<organism evidence="2 3">
    <name type="scientific">Taenia crassiceps</name>
    <dbReference type="NCBI Taxonomy" id="6207"/>
    <lineage>
        <taxon>Eukaryota</taxon>
        <taxon>Metazoa</taxon>
        <taxon>Spiralia</taxon>
        <taxon>Lophotrochozoa</taxon>
        <taxon>Platyhelminthes</taxon>
        <taxon>Cestoda</taxon>
        <taxon>Eucestoda</taxon>
        <taxon>Cyclophyllidea</taxon>
        <taxon>Taeniidae</taxon>
        <taxon>Taenia</taxon>
    </lineage>
</organism>
<dbReference type="EMBL" id="JAKROA010000022">
    <property type="protein sequence ID" value="KAL5102998.1"/>
    <property type="molecule type" value="Genomic_DNA"/>
</dbReference>
<dbReference type="Proteomes" id="UP001651158">
    <property type="component" value="Unassembled WGS sequence"/>
</dbReference>
<proteinExistence type="predicted"/>
<comment type="caution">
    <text evidence="2">The sequence shown here is derived from an EMBL/GenBank/DDBJ whole genome shotgun (WGS) entry which is preliminary data.</text>
</comment>
<gene>
    <name evidence="2" type="ORF">TcWFU_008643</name>
</gene>